<evidence type="ECO:0000256" key="15">
    <source>
        <dbReference type="PROSITE-ProRule" id="PRU10144"/>
    </source>
</evidence>
<dbReference type="FunFam" id="2.170.130.10:FF:000010">
    <property type="entry name" value="Ferripyoverdine receptor"/>
    <property type="match status" value="1"/>
</dbReference>
<keyword evidence="5" id="KW-0410">Iron transport</keyword>
<dbReference type="InterPro" id="IPR036942">
    <property type="entry name" value="Beta-barrel_TonB_sf"/>
</dbReference>
<keyword evidence="6 14" id="KW-0812">Transmembrane</keyword>
<keyword evidence="11 14" id="KW-0472">Membrane</keyword>
<dbReference type="SUPFAM" id="SSF56935">
    <property type="entry name" value="Porins"/>
    <property type="match status" value="1"/>
</dbReference>
<reference evidence="20" key="1">
    <citation type="submission" date="2018-05" db="EMBL/GenBank/DDBJ databases">
        <authorList>
            <person name="Li Y."/>
        </authorList>
    </citation>
    <scope>NUCLEOTIDE SEQUENCE [LARGE SCALE GENOMIC DNA]</scope>
    <source>
        <strain evidence="20">3d-2-2</strain>
    </source>
</reference>
<keyword evidence="10 16" id="KW-0798">TonB box</keyword>
<dbReference type="Proteomes" id="UP000245212">
    <property type="component" value="Unassembled WGS sequence"/>
</dbReference>
<evidence type="ECO:0000256" key="13">
    <source>
        <dbReference type="ARBA" id="ARBA00023237"/>
    </source>
</evidence>
<name>A0A2V1K0C1_9BURK</name>
<evidence type="ECO:0000313" key="19">
    <source>
        <dbReference type="EMBL" id="PWF22570.1"/>
    </source>
</evidence>
<dbReference type="InterPro" id="IPR011662">
    <property type="entry name" value="Secretin/TonB_short_N"/>
</dbReference>
<proteinExistence type="inferred from homology"/>
<keyword evidence="7" id="KW-0732">Signal</keyword>
<dbReference type="InterPro" id="IPR010917">
    <property type="entry name" value="TonB_rcpt_CS"/>
</dbReference>
<keyword evidence="20" id="KW-1185">Reference proteome</keyword>
<dbReference type="PROSITE" id="PS01156">
    <property type="entry name" value="TONB_DEPENDENT_REC_2"/>
    <property type="match status" value="1"/>
</dbReference>
<dbReference type="PANTHER" id="PTHR32552:SF74">
    <property type="entry name" value="HYDROXAMATE SIDEROPHORE RECEPTOR FHUE"/>
    <property type="match status" value="1"/>
</dbReference>
<feature type="short sequence motif" description="TonB C-terminal box" evidence="15">
    <location>
        <begin position="828"/>
        <end position="845"/>
    </location>
</feature>
<dbReference type="CDD" id="cd01347">
    <property type="entry name" value="ligand_gated_channel"/>
    <property type="match status" value="1"/>
</dbReference>
<evidence type="ECO:0000256" key="7">
    <source>
        <dbReference type="ARBA" id="ARBA00022729"/>
    </source>
</evidence>
<keyword evidence="12 19" id="KW-0675">Receptor</keyword>
<organism evidence="19 20">
    <name type="scientific">Corticimicrobacter populi</name>
    <dbReference type="NCBI Taxonomy" id="2175229"/>
    <lineage>
        <taxon>Bacteria</taxon>
        <taxon>Pseudomonadati</taxon>
        <taxon>Pseudomonadota</taxon>
        <taxon>Betaproteobacteria</taxon>
        <taxon>Burkholderiales</taxon>
        <taxon>Alcaligenaceae</taxon>
        <taxon>Corticimicrobacter</taxon>
    </lineage>
</organism>
<accession>A0A2V1K0C1</accession>
<dbReference type="GO" id="GO:0038023">
    <property type="term" value="F:signaling receptor activity"/>
    <property type="evidence" value="ECO:0007669"/>
    <property type="project" value="InterPro"/>
</dbReference>
<dbReference type="NCBIfam" id="TIGR01783">
    <property type="entry name" value="TonB-siderophor"/>
    <property type="match status" value="1"/>
</dbReference>
<evidence type="ECO:0000256" key="12">
    <source>
        <dbReference type="ARBA" id="ARBA00023170"/>
    </source>
</evidence>
<dbReference type="PANTHER" id="PTHR32552">
    <property type="entry name" value="FERRICHROME IRON RECEPTOR-RELATED"/>
    <property type="match status" value="1"/>
</dbReference>
<dbReference type="GO" id="GO:0009279">
    <property type="term" value="C:cell outer membrane"/>
    <property type="evidence" value="ECO:0007669"/>
    <property type="project" value="UniProtKB-SubCell"/>
</dbReference>
<keyword evidence="4 14" id="KW-1134">Transmembrane beta strand</keyword>
<dbReference type="PROSITE" id="PS52016">
    <property type="entry name" value="TONB_DEPENDENT_REC_3"/>
    <property type="match status" value="1"/>
</dbReference>
<dbReference type="EMBL" id="QETA01000004">
    <property type="protein sequence ID" value="PWF22570.1"/>
    <property type="molecule type" value="Genomic_DNA"/>
</dbReference>
<feature type="domain" description="Secretin/TonB short N-terminal" evidence="18">
    <location>
        <begin position="84"/>
        <end position="135"/>
    </location>
</feature>
<evidence type="ECO:0000256" key="8">
    <source>
        <dbReference type="ARBA" id="ARBA00023004"/>
    </source>
</evidence>
<keyword evidence="17" id="KW-1133">Transmembrane helix</keyword>
<dbReference type="Gene3D" id="3.55.50.30">
    <property type="match status" value="1"/>
</dbReference>
<dbReference type="Pfam" id="PF07660">
    <property type="entry name" value="STN"/>
    <property type="match status" value="1"/>
</dbReference>
<dbReference type="GO" id="GO:0015891">
    <property type="term" value="P:siderophore transport"/>
    <property type="evidence" value="ECO:0007669"/>
    <property type="project" value="InterPro"/>
</dbReference>
<comment type="caution">
    <text evidence="19">The sequence shown here is derived from an EMBL/GenBank/DDBJ whole genome shotgun (WGS) entry which is preliminary data.</text>
</comment>
<evidence type="ECO:0000256" key="6">
    <source>
        <dbReference type="ARBA" id="ARBA00022692"/>
    </source>
</evidence>
<sequence length="845" mass="92270">MFLPHSRHHNSTYFSPTLRTFALGLTARLALTGIVLAMVGINAQEVRAQAPDNRIAADIDTRSYRIPAGALDSVLARFLAQNSALLGGDTRLTQGRHSPGLSGNHTVEAGLAALLQGTGLEAIRQPDNSYLLREAWEPSASGPGVTALAEVLVTAGGSDRTEGTGSYTAAHLTSSTATPLGLSLKDTPQSISVLTRQRLDDQALGSVREALVQTPGISVSDMGSERYTIMSRGYAINAYQLDGVLTTLDMTTQTVGQSLADLAIYDRVEVLRGASSLSIGVGDPAGTLNLIRKRPTRDFQGHVSAGIGSWDKRRIEADLSGPLNDTGTLRGRVVAAHQRNRTHIDYFRQEKTVLYGVLEADVGAATTLRAGIDYQEDDPRGLMLGTGFPLFDNNGTQTEFTRSTNFASRYNTNRTRTTTLFGKLNHVFVNDWALDIGLSHIKSDRRYSVVGGYTANSLIGASTGLLRLNQAIGQTDQEQTGIDIRLGGPFTLLGRQHAFVVGASHNEFSDLADYVSQNTTNGFQLPAWNHQGVPADHLRYNTDSDTTIRQKGIYAAARFSLSAPLALIVGGRYGEYTNTYRFLNRNTAYAFSEEYKSNGFFAPYVGLTYDLDEQHTLYASYTTIYAPQMLRDRSGAILKPREGINYELGVKSDWLDGRLTSAVAIYQIRQDNLAQADDGYTVPGTDNTAAYIAVKGARTQGIDIEINGELARGWNIMAGYTYGQTKDANGARIATTLPEHLVKLWTTLRLSGDWHRLTLGGGMTWQSATYRTGTPWWAGRELTARQGAYPVASLMAHYDFNENLSATLNINNLFDRKYISSIDTTFYTGIYGTPRNATLNVRYKF</sequence>
<dbReference type="Gene3D" id="2.40.170.20">
    <property type="entry name" value="TonB-dependent receptor, beta-barrel domain"/>
    <property type="match status" value="1"/>
</dbReference>
<evidence type="ECO:0000313" key="20">
    <source>
        <dbReference type="Proteomes" id="UP000245212"/>
    </source>
</evidence>
<keyword evidence="3 14" id="KW-0813">Transport</keyword>
<dbReference type="InterPro" id="IPR000531">
    <property type="entry name" value="Beta-barrel_TonB"/>
</dbReference>
<evidence type="ECO:0000256" key="14">
    <source>
        <dbReference type="PROSITE-ProRule" id="PRU01360"/>
    </source>
</evidence>
<evidence type="ECO:0000256" key="10">
    <source>
        <dbReference type="ARBA" id="ARBA00023077"/>
    </source>
</evidence>
<gene>
    <name evidence="19" type="ORF">DD235_10820</name>
</gene>
<dbReference type="AlphaFoldDB" id="A0A2V1K0C1"/>
<feature type="transmembrane region" description="Helical" evidence="17">
    <location>
        <begin position="21"/>
        <end position="41"/>
    </location>
</feature>
<dbReference type="Pfam" id="PF00593">
    <property type="entry name" value="TonB_dep_Rec_b-barrel"/>
    <property type="match status" value="1"/>
</dbReference>
<evidence type="ECO:0000256" key="9">
    <source>
        <dbReference type="ARBA" id="ARBA00023065"/>
    </source>
</evidence>
<evidence type="ECO:0000256" key="1">
    <source>
        <dbReference type="ARBA" id="ARBA00004571"/>
    </source>
</evidence>
<evidence type="ECO:0000256" key="4">
    <source>
        <dbReference type="ARBA" id="ARBA00022452"/>
    </source>
</evidence>
<evidence type="ECO:0000256" key="3">
    <source>
        <dbReference type="ARBA" id="ARBA00022448"/>
    </source>
</evidence>
<protein>
    <submittedName>
        <fullName evidence="19">TonB-dependent siderophore receptor</fullName>
    </submittedName>
</protein>
<dbReference type="Pfam" id="PF07715">
    <property type="entry name" value="Plug"/>
    <property type="match status" value="1"/>
</dbReference>
<evidence type="ECO:0000256" key="5">
    <source>
        <dbReference type="ARBA" id="ARBA00022496"/>
    </source>
</evidence>
<keyword evidence="8" id="KW-0408">Iron</keyword>
<evidence type="ECO:0000256" key="11">
    <source>
        <dbReference type="ARBA" id="ARBA00023136"/>
    </source>
</evidence>
<dbReference type="Gene3D" id="2.170.130.10">
    <property type="entry name" value="TonB-dependent receptor, plug domain"/>
    <property type="match status" value="1"/>
</dbReference>
<evidence type="ECO:0000259" key="18">
    <source>
        <dbReference type="SMART" id="SM00965"/>
    </source>
</evidence>
<dbReference type="RefSeq" id="WP_109062095.1">
    <property type="nucleotide sequence ID" value="NZ_QETA01000004.1"/>
</dbReference>
<dbReference type="SMART" id="SM00965">
    <property type="entry name" value="STN"/>
    <property type="match status" value="1"/>
</dbReference>
<evidence type="ECO:0000256" key="16">
    <source>
        <dbReference type="RuleBase" id="RU003357"/>
    </source>
</evidence>
<comment type="subcellular location">
    <subcellularLocation>
        <location evidence="1 14">Cell outer membrane</location>
        <topology evidence="1 14">Multi-pass membrane protein</topology>
    </subcellularLocation>
</comment>
<dbReference type="InterPro" id="IPR012910">
    <property type="entry name" value="Plug_dom"/>
</dbReference>
<evidence type="ECO:0000256" key="2">
    <source>
        <dbReference type="ARBA" id="ARBA00009810"/>
    </source>
</evidence>
<dbReference type="GO" id="GO:0015344">
    <property type="term" value="F:siderophore uptake transmembrane transporter activity"/>
    <property type="evidence" value="ECO:0007669"/>
    <property type="project" value="TreeGrafter"/>
</dbReference>
<evidence type="ECO:0000256" key="17">
    <source>
        <dbReference type="SAM" id="Phobius"/>
    </source>
</evidence>
<dbReference type="InterPro" id="IPR039426">
    <property type="entry name" value="TonB-dep_rcpt-like"/>
</dbReference>
<keyword evidence="13 14" id="KW-0998">Cell outer membrane</keyword>
<dbReference type="InterPro" id="IPR037066">
    <property type="entry name" value="Plug_dom_sf"/>
</dbReference>
<dbReference type="InterPro" id="IPR010105">
    <property type="entry name" value="TonB_sidphr_rcpt"/>
</dbReference>
<keyword evidence="9" id="KW-0406">Ion transport</keyword>
<comment type="similarity">
    <text evidence="2 14 16">Belongs to the TonB-dependent receptor family.</text>
</comment>